<feature type="compositionally biased region" description="Basic and acidic residues" evidence="1">
    <location>
        <begin position="185"/>
        <end position="220"/>
    </location>
</feature>
<feature type="compositionally biased region" description="Pro residues" evidence="1">
    <location>
        <begin position="134"/>
        <end position="144"/>
    </location>
</feature>
<feature type="compositionally biased region" description="Low complexity" evidence="1">
    <location>
        <begin position="82"/>
        <end position="94"/>
    </location>
</feature>
<organism evidence="2 3">
    <name type="scientific">Temnothorax longispinosus</name>
    <dbReference type="NCBI Taxonomy" id="300112"/>
    <lineage>
        <taxon>Eukaryota</taxon>
        <taxon>Metazoa</taxon>
        <taxon>Ecdysozoa</taxon>
        <taxon>Arthropoda</taxon>
        <taxon>Hexapoda</taxon>
        <taxon>Insecta</taxon>
        <taxon>Pterygota</taxon>
        <taxon>Neoptera</taxon>
        <taxon>Endopterygota</taxon>
        <taxon>Hymenoptera</taxon>
        <taxon>Apocrita</taxon>
        <taxon>Aculeata</taxon>
        <taxon>Formicoidea</taxon>
        <taxon>Formicidae</taxon>
        <taxon>Myrmicinae</taxon>
        <taxon>Temnothorax</taxon>
    </lineage>
</organism>
<name>A0A4S2KIH2_9HYME</name>
<keyword evidence="3" id="KW-1185">Reference proteome</keyword>
<protein>
    <submittedName>
        <fullName evidence="2">Uncharacterized protein</fullName>
    </submittedName>
</protein>
<sequence>SERAALRRAAPRRVGRITRQVLCILRRIVVPRLRSSGICTRANYPSPPLKLQQNLLRRRIGAPRPPVLPVQQPGMPPSTQQNSSSNDVRVSSASLRYERRVPASSFLHPSPTRAHPLSSDIPIPPSASRWNVNSPPPPPPPPLSPLASPLRARPVSRIAIQRREDRLAVLQRKKEREKRAARRSGRSERENERTGARKQIRSAERRRIDTRCSRAPEEGR</sequence>
<feature type="region of interest" description="Disordered" evidence="1">
    <location>
        <begin position="63"/>
        <end position="149"/>
    </location>
</feature>
<dbReference type="AlphaFoldDB" id="A0A4S2KIH2"/>
<feature type="non-terminal residue" evidence="2">
    <location>
        <position position="1"/>
    </location>
</feature>
<proteinExistence type="predicted"/>
<evidence type="ECO:0000256" key="1">
    <source>
        <dbReference type="SAM" id="MobiDB-lite"/>
    </source>
</evidence>
<comment type="caution">
    <text evidence="2">The sequence shown here is derived from an EMBL/GenBank/DDBJ whole genome shotgun (WGS) entry which is preliminary data.</text>
</comment>
<evidence type="ECO:0000313" key="2">
    <source>
        <dbReference type="EMBL" id="TGZ47478.1"/>
    </source>
</evidence>
<feature type="compositionally biased region" description="Basic and acidic residues" evidence="1">
    <location>
        <begin position="169"/>
        <end position="178"/>
    </location>
</feature>
<reference evidence="2 3" key="1">
    <citation type="journal article" date="2019" name="Philos. Trans. R. Soc. Lond., B, Biol. Sci.">
        <title>Ant behaviour and brain gene expression of defending hosts depend on the ecological success of the intruding social parasite.</title>
        <authorList>
            <person name="Kaur R."/>
            <person name="Stoldt M."/>
            <person name="Jongepier E."/>
            <person name="Feldmeyer B."/>
            <person name="Menzel F."/>
            <person name="Bornberg-Bauer E."/>
            <person name="Foitzik S."/>
        </authorList>
    </citation>
    <scope>NUCLEOTIDE SEQUENCE [LARGE SCALE GENOMIC DNA]</scope>
    <source>
        <tissue evidence="2">Whole body</tissue>
    </source>
</reference>
<dbReference type="Proteomes" id="UP000310200">
    <property type="component" value="Unassembled WGS sequence"/>
</dbReference>
<gene>
    <name evidence="2" type="ORF">DBV15_00242</name>
</gene>
<feature type="region of interest" description="Disordered" evidence="1">
    <location>
        <begin position="169"/>
        <end position="220"/>
    </location>
</feature>
<dbReference type="EMBL" id="QBLH01002732">
    <property type="protein sequence ID" value="TGZ47478.1"/>
    <property type="molecule type" value="Genomic_DNA"/>
</dbReference>
<evidence type="ECO:0000313" key="3">
    <source>
        <dbReference type="Proteomes" id="UP000310200"/>
    </source>
</evidence>
<accession>A0A4S2KIH2</accession>